<keyword evidence="1" id="KW-1133">Transmembrane helix</keyword>
<sequence length="287" mass="32843">MRDHLFMSYRNEKGLMWTGLLGILIGLLCIIFYLAFGNVIPPEGKWTKAITFDLAISVFAITTALLLPFVQLKPKQRKWFVYPLIASFLIGYLIETIQNARGFDPRFTKAGMPFDQMISLSLGIDSLIMIICLVYLMVLIFKQKNNSNKLMLLSLRYGFMSIMAALVSGIWMIALQGRITSLHVDVMPLHFVGFHGYQAVPIIGWLLSFANLPLPRAKRRIHIGGIAWLAVWFFLLLQFTFGYPLEQPTEWMLLAGISLAIWLWVTFYSLSDYVKNRRLNQGEAHVD</sequence>
<keyword evidence="1" id="KW-0812">Transmembrane</keyword>
<proteinExistence type="predicted"/>
<feature type="transmembrane region" description="Helical" evidence="1">
    <location>
        <begin position="20"/>
        <end position="40"/>
    </location>
</feature>
<gene>
    <name evidence="2" type="ORF">SAMN05444392_101789</name>
</gene>
<dbReference type="AlphaFoldDB" id="A0A1M4U3P0"/>
<feature type="transmembrane region" description="Helical" evidence="1">
    <location>
        <begin position="117"/>
        <end position="141"/>
    </location>
</feature>
<feature type="transmembrane region" description="Helical" evidence="1">
    <location>
        <begin position="153"/>
        <end position="174"/>
    </location>
</feature>
<dbReference type="EMBL" id="FQVL01000001">
    <property type="protein sequence ID" value="SHE51254.1"/>
    <property type="molecule type" value="Genomic_DNA"/>
</dbReference>
<feature type="transmembrane region" description="Helical" evidence="1">
    <location>
        <begin position="194"/>
        <end position="214"/>
    </location>
</feature>
<dbReference type="OrthoDB" id="2827528at2"/>
<name>A0A1M4U3P0_9BACL</name>
<dbReference type="Proteomes" id="UP000184476">
    <property type="component" value="Unassembled WGS sequence"/>
</dbReference>
<dbReference type="RefSeq" id="WP_073152268.1">
    <property type="nucleotide sequence ID" value="NZ_FQVL01000001.1"/>
</dbReference>
<protein>
    <submittedName>
        <fullName evidence="2">Uncharacterized protein</fullName>
    </submittedName>
</protein>
<evidence type="ECO:0000256" key="1">
    <source>
        <dbReference type="SAM" id="Phobius"/>
    </source>
</evidence>
<accession>A0A1M4U3P0</accession>
<organism evidence="2 3">
    <name type="scientific">Seinonella peptonophila</name>
    <dbReference type="NCBI Taxonomy" id="112248"/>
    <lineage>
        <taxon>Bacteria</taxon>
        <taxon>Bacillati</taxon>
        <taxon>Bacillota</taxon>
        <taxon>Bacilli</taxon>
        <taxon>Bacillales</taxon>
        <taxon>Thermoactinomycetaceae</taxon>
        <taxon>Seinonella</taxon>
    </lineage>
</organism>
<reference evidence="2 3" key="1">
    <citation type="submission" date="2016-11" db="EMBL/GenBank/DDBJ databases">
        <authorList>
            <person name="Jaros S."/>
            <person name="Januszkiewicz K."/>
            <person name="Wedrychowicz H."/>
        </authorList>
    </citation>
    <scope>NUCLEOTIDE SEQUENCE [LARGE SCALE GENOMIC DNA]</scope>
    <source>
        <strain evidence="2 3">DSM 44666</strain>
    </source>
</reference>
<evidence type="ECO:0000313" key="3">
    <source>
        <dbReference type="Proteomes" id="UP000184476"/>
    </source>
</evidence>
<evidence type="ECO:0000313" key="2">
    <source>
        <dbReference type="EMBL" id="SHE51254.1"/>
    </source>
</evidence>
<keyword evidence="1" id="KW-0472">Membrane</keyword>
<feature type="transmembrane region" description="Helical" evidence="1">
    <location>
        <begin position="46"/>
        <end position="67"/>
    </location>
</feature>
<keyword evidence="3" id="KW-1185">Reference proteome</keyword>
<dbReference type="STRING" id="112248.SAMN05444392_101789"/>
<feature type="transmembrane region" description="Helical" evidence="1">
    <location>
        <begin position="251"/>
        <end position="270"/>
    </location>
</feature>
<feature type="transmembrane region" description="Helical" evidence="1">
    <location>
        <begin position="226"/>
        <end position="245"/>
    </location>
</feature>
<feature type="transmembrane region" description="Helical" evidence="1">
    <location>
        <begin position="79"/>
        <end position="97"/>
    </location>
</feature>